<evidence type="ECO:0000256" key="1">
    <source>
        <dbReference type="SAM" id="MobiDB-lite"/>
    </source>
</evidence>
<feature type="region of interest" description="Disordered" evidence="1">
    <location>
        <begin position="37"/>
        <end position="68"/>
    </location>
</feature>
<reference evidence="3" key="2">
    <citation type="submission" date="2017-01" db="EMBL/GenBank/DDBJ databases">
        <authorList>
            <person name="Mah S.A."/>
            <person name="Swanson W.J."/>
            <person name="Moy G.W."/>
            <person name="Vacquier V.D."/>
        </authorList>
    </citation>
    <scope>NUCLEOTIDE SEQUENCE</scope>
    <source>
        <strain evidence="3">PAMC 26633</strain>
    </source>
</reference>
<reference evidence="4" key="1">
    <citation type="submission" date="2017-01" db="EMBL/GenBank/DDBJ databases">
        <title>Genome Analysis of Deinococcus marmoris KOPRI26562.</title>
        <authorList>
            <person name="Kim J.H."/>
            <person name="Oh H.-M."/>
        </authorList>
    </citation>
    <scope>NUCLEOTIDE SEQUENCE [LARGE SCALE GENOMIC DNA]</scope>
    <source>
        <strain evidence="4">PAMC 26633</strain>
    </source>
</reference>
<gene>
    <name evidence="3" type="ORF">BSU04_25275</name>
    <name evidence="2" type="ORF">BSU04_38920</name>
</gene>
<evidence type="ECO:0000313" key="3">
    <source>
        <dbReference type="EMBL" id="OXC75774.1"/>
    </source>
</evidence>
<proteinExistence type="predicted"/>
<accession>A0A226WX76</accession>
<dbReference type="EMBL" id="MTHB01000258">
    <property type="protein sequence ID" value="OXC73043.1"/>
    <property type="molecule type" value="Genomic_DNA"/>
</dbReference>
<dbReference type="Proteomes" id="UP000214720">
    <property type="component" value="Unassembled WGS sequence"/>
</dbReference>
<dbReference type="AlphaFoldDB" id="A0A226WX76"/>
<dbReference type="EMBL" id="MTHB01000162">
    <property type="protein sequence ID" value="OXC75774.1"/>
    <property type="molecule type" value="Genomic_DNA"/>
</dbReference>
<evidence type="ECO:0000313" key="2">
    <source>
        <dbReference type="EMBL" id="OXC73043.1"/>
    </source>
</evidence>
<sequence>MTPAAMHSGAATAIYEQRALVLKTAFLQHPNRFKHCQPHPPALPTEAGINMPKPAKGDDKKTQNCTLN</sequence>
<comment type="caution">
    <text evidence="3">The sequence shown here is derived from an EMBL/GenBank/DDBJ whole genome shotgun (WGS) entry which is preliminary data.</text>
</comment>
<protein>
    <submittedName>
        <fullName evidence="3">Mobile element protein</fullName>
    </submittedName>
</protein>
<name>A0A226WX76_CABSO</name>
<organism evidence="3 4">
    <name type="scientific">Caballeronia sordidicola</name>
    <name type="common">Burkholderia sordidicola</name>
    <dbReference type="NCBI Taxonomy" id="196367"/>
    <lineage>
        <taxon>Bacteria</taxon>
        <taxon>Pseudomonadati</taxon>
        <taxon>Pseudomonadota</taxon>
        <taxon>Betaproteobacteria</taxon>
        <taxon>Burkholderiales</taxon>
        <taxon>Burkholderiaceae</taxon>
        <taxon>Caballeronia</taxon>
    </lineage>
</organism>
<evidence type="ECO:0000313" key="4">
    <source>
        <dbReference type="Proteomes" id="UP000214720"/>
    </source>
</evidence>